<gene>
    <name evidence="2" type="ORF">CIPAW_14G034700</name>
</gene>
<dbReference type="AlphaFoldDB" id="A0A8T1NEE1"/>
<keyword evidence="3" id="KW-1185">Reference proteome</keyword>
<accession>A0A8T1NEE1</accession>
<protein>
    <submittedName>
        <fullName evidence="2">Uncharacterized protein</fullName>
    </submittedName>
</protein>
<comment type="caution">
    <text evidence="2">The sequence shown here is derived from an EMBL/GenBank/DDBJ whole genome shotgun (WGS) entry which is preliminary data.</text>
</comment>
<reference evidence="2" key="1">
    <citation type="submission" date="2020-12" db="EMBL/GenBank/DDBJ databases">
        <title>WGS assembly of Carya illinoinensis cv. Pawnee.</title>
        <authorList>
            <person name="Platts A."/>
            <person name="Shu S."/>
            <person name="Wright S."/>
            <person name="Barry K."/>
            <person name="Edger P."/>
            <person name="Pires J.C."/>
            <person name="Schmutz J."/>
        </authorList>
    </citation>
    <scope>NUCLEOTIDE SEQUENCE</scope>
    <source>
        <tissue evidence="2">Leaf</tissue>
    </source>
</reference>
<feature type="compositionally biased region" description="Basic residues" evidence="1">
    <location>
        <begin position="198"/>
        <end position="209"/>
    </location>
</feature>
<proteinExistence type="predicted"/>
<name>A0A8T1NEE1_CARIL</name>
<dbReference type="Proteomes" id="UP000811609">
    <property type="component" value="Chromosome 14"/>
</dbReference>
<evidence type="ECO:0000256" key="1">
    <source>
        <dbReference type="SAM" id="MobiDB-lite"/>
    </source>
</evidence>
<dbReference type="PANTHER" id="PTHR33356:SF34">
    <property type="match status" value="1"/>
</dbReference>
<evidence type="ECO:0000313" key="3">
    <source>
        <dbReference type="Proteomes" id="UP000811609"/>
    </source>
</evidence>
<dbReference type="EMBL" id="CM031822">
    <property type="protein sequence ID" value="KAG6628745.1"/>
    <property type="molecule type" value="Genomic_DNA"/>
</dbReference>
<organism evidence="2 3">
    <name type="scientific">Carya illinoinensis</name>
    <name type="common">Pecan</name>
    <dbReference type="NCBI Taxonomy" id="32201"/>
    <lineage>
        <taxon>Eukaryota</taxon>
        <taxon>Viridiplantae</taxon>
        <taxon>Streptophyta</taxon>
        <taxon>Embryophyta</taxon>
        <taxon>Tracheophyta</taxon>
        <taxon>Spermatophyta</taxon>
        <taxon>Magnoliopsida</taxon>
        <taxon>eudicotyledons</taxon>
        <taxon>Gunneridae</taxon>
        <taxon>Pentapetalae</taxon>
        <taxon>rosids</taxon>
        <taxon>fabids</taxon>
        <taxon>Fagales</taxon>
        <taxon>Juglandaceae</taxon>
        <taxon>Carya</taxon>
    </lineage>
</organism>
<sequence>MGTMADFPPNLEDGELWLPSDVFHEIVSATIKPERSNSHQAFVKNAALDHVAIQRKSSSARSLSEAVSKFQIKHQASGSFHGSKPNGNGAAARAVPAFDHGASCVVGGYSLFPGRILLYNPIPPTQPQGFEKAGKQKSRRGSSLICREEVKSFAGKSGGTGVFLPRSTDASEELEQAMNTGVFLNHHHAYLTSGKTNKSGKKGQGNRKKKVDEIKGTLEEQEESQISNEIGLPQEWTY</sequence>
<evidence type="ECO:0000313" key="2">
    <source>
        <dbReference type="EMBL" id="KAG6628745.1"/>
    </source>
</evidence>
<feature type="region of interest" description="Disordered" evidence="1">
    <location>
        <begin position="193"/>
        <end position="238"/>
    </location>
</feature>
<dbReference type="PANTHER" id="PTHR33356">
    <property type="entry name" value="TIP41-LIKE PROTEIN"/>
    <property type="match status" value="1"/>
</dbReference>